<evidence type="ECO:0000256" key="10">
    <source>
        <dbReference type="SAM" id="MobiDB-lite"/>
    </source>
</evidence>
<dbReference type="GO" id="GO:0009089">
    <property type="term" value="P:lysine biosynthetic process via diaminopimelate"/>
    <property type="evidence" value="ECO:0007669"/>
    <property type="project" value="UniProtKB-UniRule"/>
</dbReference>
<dbReference type="InterPro" id="IPR029066">
    <property type="entry name" value="PLP-binding_barrel"/>
</dbReference>
<feature type="binding site" evidence="6">
    <location>
        <position position="381"/>
    </location>
    <ligand>
        <name>substrate</name>
    </ligand>
</feature>
<comment type="catalytic activity">
    <reaction evidence="6 9">
        <text>meso-2,6-diaminopimelate + H(+) = L-lysine + CO2</text>
        <dbReference type="Rhea" id="RHEA:15101"/>
        <dbReference type="ChEBI" id="CHEBI:15378"/>
        <dbReference type="ChEBI" id="CHEBI:16526"/>
        <dbReference type="ChEBI" id="CHEBI:32551"/>
        <dbReference type="ChEBI" id="CHEBI:57791"/>
        <dbReference type="EC" id="4.1.1.20"/>
    </reaction>
</comment>
<comment type="subunit">
    <text evidence="6">Homodimer.</text>
</comment>
<evidence type="ECO:0000259" key="11">
    <source>
        <dbReference type="Pfam" id="PF02784"/>
    </source>
</evidence>
<dbReference type="Gene3D" id="3.20.20.10">
    <property type="entry name" value="Alanine racemase"/>
    <property type="match status" value="1"/>
</dbReference>
<gene>
    <name evidence="6" type="primary">lysA</name>
    <name evidence="12" type="ORF">BJY26_002441</name>
</gene>
<feature type="binding site" evidence="6">
    <location>
        <position position="409"/>
    </location>
    <ligand>
        <name>substrate</name>
    </ligand>
</feature>
<dbReference type="AlphaFoldDB" id="A0A7Z0II34"/>
<feature type="binding site" evidence="6">
    <location>
        <position position="292"/>
    </location>
    <ligand>
        <name>pyridoxal 5'-phosphate</name>
        <dbReference type="ChEBI" id="CHEBI:597326"/>
    </ligand>
</feature>
<dbReference type="SUPFAM" id="SSF51419">
    <property type="entry name" value="PLP-binding barrel"/>
    <property type="match status" value="1"/>
</dbReference>
<comment type="function">
    <text evidence="6">Specifically catalyzes the decarboxylation of meso-diaminopimelate (meso-DAP) to L-lysine.</text>
</comment>
<feature type="domain" description="Orn/DAP/Arg decarboxylase 2 N-terminal" evidence="11">
    <location>
        <begin position="99"/>
        <end position="340"/>
    </location>
</feature>
<comment type="cofactor">
    <cofactor evidence="1 6 8 9">
        <name>pyridoxal 5'-phosphate</name>
        <dbReference type="ChEBI" id="CHEBI:597326"/>
    </cofactor>
</comment>
<dbReference type="PRINTS" id="PR01181">
    <property type="entry name" value="DAPDCRBXLASE"/>
</dbReference>
<evidence type="ECO:0000256" key="1">
    <source>
        <dbReference type="ARBA" id="ARBA00001933"/>
    </source>
</evidence>
<dbReference type="EMBL" id="JACBZP010000001">
    <property type="protein sequence ID" value="NYI68135.1"/>
    <property type="molecule type" value="Genomic_DNA"/>
</dbReference>
<keyword evidence="4 6" id="KW-0457">Lysine biosynthesis</keyword>
<evidence type="ECO:0000256" key="9">
    <source>
        <dbReference type="RuleBase" id="RU003738"/>
    </source>
</evidence>
<evidence type="ECO:0000313" key="13">
    <source>
        <dbReference type="Proteomes" id="UP000539111"/>
    </source>
</evidence>
<feature type="compositionally biased region" description="Basic and acidic residues" evidence="10">
    <location>
        <begin position="487"/>
        <end position="504"/>
    </location>
</feature>
<evidence type="ECO:0000256" key="4">
    <source>
        <dbReference type="ARBA" id="ARBA00023154"/>
    </source>
</evidence>
<evidence type="ECO:0000256" key="7">
    <source>
        <dbReference type="NCBIfam" id="TIGR01048"/>
    </source>
</evidence>
<reference evidence="12 13" key="1">
    <citation type="submission" date="2020-07" db="EMBL/GenBank/DDBJ databases">
        <title>Sequencing the genomes of 1000 actinobacteria strains.</title>
        <authorList>
            <person name="Klenk H.-P."/>
        </authorList>
    </citation>
    <scope>NUCLEOTIDE SEQUENCE [LARGE SCALE GENOMIC DNA]</scope>
    <source>
        <strain evidence="12 13">DSM 26341</strain>
    </source>
</reference>
<dbReference type="FunFam" id="3.20.20.10:FF:000003">
    <property type="entry name" value="Diaminopimelate decarboxylase"/>
    <property type="match status" value="1"/>
</dbReference>
<name>A0A7Z0II34_9MICO</name>
<evidence type="ECO:0000313" key="12">
    <source>
        <dbReference type="EMBL" id="NYI68135.1"/>
    </source>
</evidence>
<proteinExistence type="inferred from homology"/>
<comment type="caution">
    <text evidence="12">The sequence shown here is derived from an EMBL/GenBank/DDBJ whole genome shotgun (WGS) entry which is preliminary data.</text>
</comment>
<feature type="region of interest" description="Disordered" evidence="10">
    <location>
        <begin position="482"/>
        <end position="504"/>
    </location>
</feature>
<feature type="binding site" evidence="6">
    <location>
        <position position="377"/>
    </location>
    <ligand>
        <name>substrate</name>
    </ligand>
</feature>
<keyword evidence="2 6" id="KW-0210">Decarboxylase</keyword>
<dbReference type="Pfam" id="PF02784">
    <property type="entry name" value="Orn_Arg_deC_N"/>
    <property type="match status" value="1"/>
</dbReference>
<dbReference type="RefSeq" id="WP_179428519.1">
    <property type="nucleotide sequence ID" value="NZ_JACBZP010000001.1"/>
</dbReference>
<dbReference type="InterPro" id="IPR022644">
    <property type="entry name" value="De-COase2_N"/>
</dbReference>
<dbReference type="InterPro" id="IPR000183">
    <property type="entry name" value="Orn/DAP/Arg_de-COase"/>
</dbReference>
<dbReference type="GO" id="GO:0008836">
    <property type="term" value="F:diaminopimelate decarboxylase activity"/>
    <property type="evidence" value="ECO:0007669"/>
    <property type="project" value="UniProtKB-UniRule"/>
</dbReference>
<evidence type="ECO:0000256" key="5">
    <source>
        <dbReference type="ARBA" id="ARBA00023239"/>
    </source>
</evidence>
<feature type="active site" description="Proton donor" evidence="8">
    <location>
        <position position="408"/>
    </location>
</feature>
<sequence>MNNHVAGALHSDAGPVWLPYPEDVNELMTELWPAGIGRGDGGVLTVAGLSVADLVAEYGTALYVMDESDFRSRARRFVRAFNDAFAAEFGRPVGADNAGAVDVYYAGKAFLCSQVAGWVIDEGLRLDTCTGGELAVAARAGVPGAKIGLHGNNKSDAELRRAVQMGVGRIVIDSLDEIERVARTAREFGVSVPVMVRVTVGVEAHTHEYIATAHEDQKFGLSITGGMAADAVRRITALPELTLLGLHSHIGSQIFDMSGFEVAATRLLELRADMDAELGDGACGDEVDLGGGFGIAYTSQDDPQPPELMAETIAGVLRRTCTGLGVRPPHVSIEPGRAIAGPAMFTLYTVGTIKDVDTGQGIRRYVSVDGGMSDNARTALYNADYSCTLASRTSTAHPVVARVVGKHCESGDVVVRDEYLPADLVPGDMIAVPSTGAYCRPLASNYNHVPRPPVVAVRDGVARVLVRGETIDDLLAFDVPATAGEHTPADEQTRADEPTGRGRL</sequence>
<protein>
    <recommendedName>
        <fullName evidence="6 7">Diaminopimelate decarboxylase</fullName>
        <shortName evidence="6">DAP decarboxylase</shortName>
        <shortName evidence="6">DAPDC</shortName>
        <ecNumber evidence="6 7">4.1.1.20</ecNumber>
    </recommendedName>
</protein>
<dbReference type="UniPathway" id="UPA00034">
    <property type="reaction ID" value="UER00027"/>
</dbReference>
<dbReference type="InterPro" id="IPR002986">
    <property type="entry name" value="DAP_deCOOHase_LysA"/>
</dbReference>
<feature type="binding site" evidence="6">
    <location>
        <position position="337"/>
    </location>
    <ligand>
        <name>substrate</name>
    </ligand>
</feature>
<dbReference type="HAMAP" id="MF_02120">
    <property type="entry name" value="LysA"/>
    <property type="match status" value="1"/>
</dbReference>
<evidence type="ECO:0000256" key="6">
    <source>
        <dbReference type="HAMAP-Rule" id="MF_02120"/>
    </source>
</evidence>
<dbReference type="InterPro" id="IPR009006">
    <property type="entry name" value="Ala_racemase/Decarboxylase_C"/>
</dbReference>
<dbReference type="PANTHER" id="PTHR43727">
    <property type="entry name" value="DIAMINOPIMELATE DECARBOXYLASE"/>
    <property type="match status" value="1"/>
</dbReference>
<dbReference type="Proteomes" id="UP000539111">
    <property type="component" value="Unassembled WGS sequence"/>
</dbReference>
<dbReference type="PANTHER" id="PTHR43727:SF2">
    <property type="entry name" value="GROUP IV DECARBOXYLASE"/>
    <property type="match status" value="1"/>
</dbReference>
<dbReference type="PRINTS" id="PR01179">
    <property type="entry name" value="ODADCRBXLASE"/>
</dbReference>
<feature type="binding site" evidence="6">
    <location>
        <position position="438"/>
    </location>
    <ligand>
        <name>substrate</name>
    </ligand>
</feature>
<dbReference type="GO" id="GO:0030170">
    <property type="term" value="F:pyridoxal phosphate binding"/>
    <property type="evidence" value="ECO:0007669"/>
    <property type="project" value="UniProtKB-UniRule"/>
</dbReference>
<evidence type="ECO:0000256" key="8">
    <source>
        <dbReference type="PIRSR" id="PIRSR600183-50"/>
    </source>
</evidence>
<keyword evidence="3 6" id="KW-0663">Pyridoxal phosphate</keyword>
<accession>A0A7Z0II34</accession>
<keyword evidence="6" id="KW-0028">Amino-acid biosynthesis</keyword>
<feature type="modified residue" description="N6-(pyridoxal phosphate)lysine" evidence="6 8">
    <location>
        <position position="108"/>
    </location>
</feature>
<dbReference type="Gene3D" id="2.40.37.10">
    <property type="entry name" value="Lyase, Ornithine Decarboxylase, Chain A, domain 1"/>
    <property type="match status" value="1"/>
</dbReference>
<keyword evidence="5 6" id="KW-0456">Lyase</keyword>
<comment type="pathway">
    <text evidence="6 9">Amino-acid biosynthesis; L-lysine biosynthesis via DAP pathway; L-lysine from DL-2,6-diaminopimelate: step 1/1.</text>
</comment>
<evidence type="ECO:0000256" key="2">
    <source>
        <dbReference type="ARBA" id="ARBA00022793"/>
    </source>
</evidence>
<feature type="binding site" evidence="6">
    <location>
        <begin position="334"/>
        <end position="337"/>
    </location>
    <ligand>
        <name>pyridoxal 5'-phosphate</name>
        <dbReference type="ChEBI" id="CHEBI:597326"/>
    </ligand>
</feature>
<dbReference type="SUPFAM" id="SSF50621">
    <property type="entry name" value="Alanine racemase C-terminal domain-like"/>
    <property type="match status" value="1"/>
</dbReference>
<keyword evidence="13" id="KW-1185">Reference proteome</keyword>
<organism evidence="12 13">
    <name type="scientific">Spelaeicoccus albus</name>
    <dbReference type="NCBI Taxonomy" id="1280376"/>
    <lineage>
        <taxon>Bacteria</taxon>
        <taxon>Bacillati</taxon>
        <taxon>Actinomycetota</taxon>
        <taxon>Actinomycetes</taxon>
        <taxon>Micrococcales</taxon>
        <taxon>Brevibacteriaceae</taxon>
        <taxon>Spelaeicoccus</taxon>
    </lineage>
</organism>
<evidence type="ECO:0000256" key="3">
    <source>
        <dbReference type="ARBA" id="ARBA00022898"/>
    </source>
</evidence>
<feature type="binding site" evidence="6">
    <location>
        <position position="438"/>
    </location>
    <ligand>
        <name>pyridoxal 5'-phosphate</name>
        <dbReference type="ChEBI" id="CHEBI:597326"/>
    </ligand>
</feature>
<dbReference type="CDD" id="cd06828">
    <property type="entry name" value="PLPDE_III_DapDC"/>
    <property type="match status" value="1"/>
</dbReference>
<dbReference type="EC" id="4.1.1.20" evidence="6 7"/>
<dbReference type="NCBIfam" id="TIGR01048">
    <property type="entry name" value="lysA"/>
    <property type="match status" value="1"/>
</dbReference>
<comment type="similarity">
    <text evidence="6">Belongs to the Orn/Lys/Arg decarboxylase class-II family. LysA subfamily.</text>
</comment>